<keyword evidence="1" id="KW-1133">Transmembrane helix</keyword>
<name>A0A5C6DST3_9BACT</name>
<feature type="transmembrane region" description="Helical" evidence="1">
    <location>
        <begin position="211"/>
        <end position="230"/>
    </location>
</feature>
<feature type="transmembrane region" description="Helical" evidence="1">
    <location>
        <begin position="21"/>
        <end position="43"/>
    </location>
</feature>
<evidence type="ECO:0000313" key="2">
    <source>
        <dbReference type="EMBL" id="TWU39722.1"/>
    </source>
</evidence>
<reference evidence="2 3" key="1">
    <citation type="submission" date="2019-02" db="EMBL/GenBank/DDBJ databases">
        <title>Deep-cultivation of Planctomycetes and their phenomic and genomic characterization uncovers novel biology.</title>
        <authorList>
            <person name="Wiegand S."/>
            <person name="Jogler M."/>
            <person name="Boedeker C."/>
            <person name="Pinto D."/>
            <person name="Vollmers J."/>
            <person name="Rivas-Marin E."/>
            <person name="Kohn T."/>
            <person name="Peeters S.H."/>
            <person name="Heuer A."/>
            <person name="Rast P."/>
            <person name="Oberbeckmann S."/>
            <person name="Bunk B."/>
            <person name="Jeske O."/>
            <person name="Meyerdierks A."/>
            <person name="Storesund J.E."/>
            <person name="Kallscheuer N."/>
            <person name="Luecker S."/>
            <person name="Lage O.M."/>
            <person name="Pohl T."/>
            <person name="Merkel B.J."/>
            <person name="Hornburger P."/>
            <person name="Mueller R.-W."/>
            <person name="Bruemmer F."/>
            <person name="Labrenz M."/>
            <person name="Spormann A.M."/>
            <person name="Op Den Camp H."/>
            <person name="Overmann J."/>
            <person name="Amann R."/>
            <person name="Jetten M.S.M."/>
            <person name="Mascher T."/>
            <person name="Medema M.H."/>
            <person name="Devos D.P."/>
            <person name="Kaster A.-K."/>
            <person name="Ovreas L."/>
            <person name="Rohde M."/>
            <person name="Galperin M.Y."/>
            <person name="Jogler C."/>
        </authorList>
    </citation>
    <scope>NUCLEOTIDE SEQUENCE [LARGE SCALE GENOMIC DNA]</scope>
    <source>
        <strain evidence="2 3">Poly41</strain>
    </source>
</reference>
<dbReference type="OrthoDB" id="290191at2"/>
<dbReference type="AlphaFoldDB" id="A0A5C6DST3"/>
<sequence>MADSQPAPSRHLALHRIPNSLVVLVAVALLLQGPVGAFEAFWIYTKSLVLSLLGGEDLLIQVLFQTAPLALATAAVTFAIRFGWLRFRSPTALVICSAVIIVATWIGGQLRYRAATKQWIKPSLASATQRTSVSLNELRVQNVDAPASRDDSSVSLKEACGILADGDFGRFNPQAAVPRVSLMPESGSLLGIIGRGLNQLLGYLVVYQPRLFLAAIILGAYIGCSLQSLLKDSGLVRSRIHC</sequence>
<feature type="transmembrane region" description="Helical" evidence="1">
    <location>
        <begin position="92"/>
        <end position="112"/>
    </location>
</feature>
<comment type="caution">
    <text evidence="2">The sequence shown here is derived from an EMBL/GenBank/DDBJ whole genome shotgun (WGS) entry which is preliminary data.</text>
</comment>
<keyword evidence="1" id="KW-0472">Membrane</keyword>
<keyword evidence="3" id="KW-1185">Reference proteome</keyword>
<organism evidence="2 3">
    <name type="scientific">Novipirellula artificiosorum</name>
    <dbReference type="NCBI Taxonomy" id="2528016"/>
    <lineage>
        <taxon>Bacteria</taxon>
        <taxon>Pseudomonadati</taxon>
        <taxon>Planctomycetota</taxon>
        <taxon>Planctomycetia</taxon>
        <taxon>Pirellulales</taxon>
        <taxon>Pirellulaceae</taxon>
        <taxon>Novipirellula</taxon>
    </lineage>
</organism>
<gene>
    <name evidence="2" type="ORF">Poly41_25780</name>
</gene>
<keyword evidence="1" id="KW-0812">Transmembrane</keyword>
<accession>A0A5C6DST3</accession>
<proteinExistence type="predicted"/>
<dbReference type="EMBL" id="SJPV01000003">
    <property type="protein sequence ID" value="TWU39722.1"/>
    <property type="molecule type" value="Genomic_DNA"/>
</dbReference>
<dbReference type="RefSeq" id="WP_146526415.1">
    <property type="nucleotide sequence ID" value="NZ_SJPV01000003.1"/>
</dbReference>
<feature type="transmembrane region" description="Helical" evidence="1">
    <location>
        <begin position="58"/>
        <end position="80"/>
    </location>
</feature>
<protein>
    <submittedName>
        <fullName evidence="2">Uncharacterized protein</fullName>
    </submittedName>
</protein>
<evidence type="ECO:0000313" key="3">
    <source>
        <dbReference type="Proteomes" id="UP000319143"/>
    </source>
</evidence>
<dbReference type="Proteomes" id="UP000319143">
    <property type="component" value="Unassembled WGS sequence"/>
</dbReference>
<evidence type="ECO:0000256" key="1">
    <source>
        <dbReference type="SAM" id="Phobius"/>
    </source>
</evidence>